<reference evidence="3" key="3">
    <citation type="submission" date="2025-09" db="UniProtKB">
        <authorList>
            <consortium name="Ensembl"/>
        </authorList>
    </citation>
    <scope>IDENTIFICATION</scope>
</reference>
<dbReference type="InParanoid" id="G1KEK7"/>
<dbReference type="HOGENOM" id="CLU_076117_0_0_1"/>
<dbReference type="GeneTree" id="ENSGT00390000009366"/>
<accession>G1KEK7</accession>
<feature type="region of interest" description="Disordered" evidence="1">
    <location>
        <begin position="166"/>
        <end position="199"/>
    </location>
</feature>
<organism evidence="3 4">
    <name type="scientific">Anolis carolinensis</name>
    <name type="common">Green anole</name>
    <name type="synonym">American chameleon</name>
    <dbReference type="NCBI Taxonomy" id="28377"/>
    <lineage>
        <taxon>Eukaryota</taxon>
        <taxon>Metazoa</taxon>
        <taxon>Chordata</taxon>
        <taxon>Craniata</taxon>
        <taxon>Vertebrata</taxon>
        <taxon>Euteleostomi</taxon>
        <taxon>Lepidosauria</taxon>
        <taxon>Squamata</taxon>
        <taxon>Bifurcata</taxon>
        <taxon>Unidentata</taxon>
        <taxon>Episquamata</taxon>
        <taxon>Toxicofera</taxon>
        <taxon>Iguania</taxon>
        <taxon>Dactyloidae</taxon>
        <taxon>Anolis</taxon>
    </lineage>
</organism>
<dbReference type="GO" id="GO:0000049">
    <property type="term" value="F:tRNA binding"/>
    <property type="evidence" value="ECO:0007669"/>
    <property type="project" value="Ensembl"/>
</dbReference>
<dbReference type="Proteomes" id="UP000001646">
    <property type="component" value="Chromosome 1"/>
</dbReference>
<feature type="region of interest" description="Disordered" evidence="1">
    <location>
        <begin position="51"/>
        <end position="77"/>
    </location>
</feature>
<feature type="domain" description="Mitochondrial transcription rescue factor 1 C-terminal" evidence="2">
    <location>
        <begin position="206"/>
        <end position="306"/>
    </location>
</feature>
<dbReference type="InterPro" id="IPR057896">
    <property type="entry name" value="MTRES1_C"/>
</dbReference>
<proteinExistence type="predicted"/>
<dbReference type="GO" id="GO:0043023">
    <property type="term" value="F:ribosomal large subunit binding"/>
    <property type="evidence" value="ECO:0007669"/>
    <property type="project" value="Ensembl"/>
</dbReference>
<dbReference type="GO" id="GO:0005739">
    <property type="term" value="C:mitochondrion"/>
    <property type="evidence" value="ECO:0000318"/>
    <property type="project" value="GO_Central"/>
</dbReference>
<keyword evidence="4" id="KW-1185">Reference proteome</keyword>
<dbReference type="eggNOG" id="KOG4837">
    <property type="taxonomic scope" value="Eukaryota"/>
</dbReference>
<reference evidence="3 4" key="1">
    <citation type="submission" date="2009-12" db="EMBL/GenBank/DDBJ databases">
        <title>The Genome Sequence of Anolis carolinensis (Green Anole Lizard).</title>
        <authorList>
            <consortium name="The Genome Sequencing Platform"/>
            <person name="Di Palma F."/>
            <person name="Alfoldi J."/>
            <person name="Heiman D."/>
            <person name="Young S."/>
            <person name="Grabherr M."/>
            <person name="Johnson J."/>
            <person name="Lander E.S."/>
            <person name="Lindblad-Toh K."/>
        </authorList>
    </citation>
    <scope>NUCLEOTIDE SEQUENCE [LARGE SCALE GENOMIC DNA]</scope>
    <source>
        <strain evidence="3 4">JBL SC #1</strain>
    </source>
</reference>
<evidence type="ECO:0000313" key="3">
    <source>
        <dbReference type="Ensembl" id="ENSACAP00000005620.3"/>
    </source>
</evidence>
<name>G1KEK7_ANOCA</name>
<dbReference type="GO" id="GO:0005759">
    <property type="term" value="C:mitochondrial matrix"/>
    <property type="evidence" value="ECO:0007669"/>
    <property type="project" value="Ensembl"/>
</dbReference>
<evidence type="ECO:0000313" key="4">
    <source>
        <dbReference type="Proteomes" id="UP000001646"/>
    </source>
</evidence>
<dbReference type="GO" id="GO:0003723">
    <property type="term" value="F:RNA binding"/>
    <property type="evidence" value="ECO:0000318"/>
    <property type="project" value="GO_Central"/>
</dbReference>
<sequence length="326" mass="36305">MAGITGLLYVFRAVWPCSRSIRLSTSPSLSLKILVAGPPSFLLPAEGAGGGAKAGLAGPGPRKGKGTGRRSRDEAQAAGPGYAMTCFRLSLGTFRRLHVWLGLLEKSSNGHCTPWKRFLCSASQQPTTAVSLNHFCVSPIKCHVFLIPSSKNMPWISVRLKSNKSSRKNMKQTVSEDTEEEEDEEEDKSDSEDEFEDDSTIEKDYKDLEKVVQSFRFDVIMKSGLDIARNKVEDAFYNGELRLNGEKLWKKSRSVKVGDTLDLIIGEDKETETVVVMRVVLRKASEKDDGDKYKVVLRRWRNLKESKRKSSIVEVSIVCHPGNTFG</sequence>
<dbReference type="GO" id="GO:1903108">
    <property type="term" value="P:regulation of mitochondrial transcription"/>
    <property type="evidence" value="ECO:0000318"/>
    <property type="project" value="GO_Central"/>
</dbReference>
<dbReference type="GO" id="GO:0072344">
    <property type="term" value="P:rescue of stalled ribosome"/>
    <property type="evidence" value="ECO:0007669"/>
    <property type="project" value="Ensembl"/>
</dbReference>
<evidence type="ECO:0000259" key="2">
    <source>
        <dbReference type="Pfam" id="PF25818"/>
    </source>
</evidence>
<gene>
    <name evidence="3" type="primary">MTRES1</name>
</gene>
<dbReference type="Pfam" id="PF25818">
    <property type="entry name" value="MTRES1_C"/>
    <property type="match status" value="1"/>
</dbReference>
<evidence type="ECO:0000256" key="1">
    <source>
        <dbReference type="SAM" id="MobiDB-lite"/>
    </source>
</evidence>
<dbReference type="PANTHER" id="PTHR13633:SF3">
    <property type="entry name" value="MITOCHONDRIAL TRANSCRIPTION RESCUE FACTOR 1"/>
    <property type="match status" value="1"/>
</dbReference>
<reference evidence="3" key="2">
    <citation type="submission" date="2025-08" db="UniProtKB">
        <authorList>
            <consortium name="Ensembl"/>
        </authorList>
    </citation>
    <scope>IDENTIFICATION</scope>
</reference>
<dbReference type="STRING" id="28377.ENSACAP00000005620"/>
<dbReference type="Bgee" id="ENSACAG00000005757">
    <property type="expression patterns" value="Expressed in dewlap and 13 other cell types or tissues"/>
</dbReference>
<dbReference type="AlphaFoldDB" id="G1KEK7"/>
<feature type="compositionally biased region" description="Acidic residues" evidence="1">
    <location>
        <begin position="176"/>
        <end position="199"/>
    </location>
</feature>
<dbReference type="Ensembl" id="ENSACAT00000005742.3">
    <property type="protein sequence ID" value="ENSACAP00000005620.3"/>
    <property type="gene ID" value="ENSACAG00000005757.3"/>
</dbReference>
<protein>
    <submittedName>
        <fullName evidence="3">Mitochondrial transcription rescue factor 1</fullName>
    </submittedName>
</protein>
<dbReference type="PANTHER" id="PTHR13633">
    <property type="entry name" value="MITOCHONDRIAL TRANSCRIPTION RESCUE FACTOR 1"/>
    <property type="match status" value="1"/>
</dbReference>